<dbReference type="InterPro" id="IPR014854">
    <property type="entry name" value="Nse4_C"/>
</dbReference>
<evidence type="ECO:0000256" key="3">
    <source>
        <dbReference type="ARBA" id="ARBA00022763"/>
    </source>
</evidence>
<keyword evidence="6 7" id="KW-0539">Nucleus</keyword>
<evidence type="ECO:0000256" key="2">
    <source>
        <dbReference type="ARBA" id="ARBA00008997"/>
    </source>
</evidence>
<accession>A0AA86RRG5</accession>
<feature type="region of interest" description="Disordered" evidence="8">
    <location>
        <begin position="1"/>
        <end position="46"/>
    </location>
</feature>
<comment type="function">
    <text evidence="7">Component of the SMC5-SMC6 complex, that promotes sister chromatid alignment after DNA damage and facilitates double-stranded DNA breaks (DSBs) repair via homologous recombination between sister chromatids.</text>
</comment>
<reference evidence="10" key="1">
    <citation type="submission" date="2023-10" db="EMBL/GenBank/DDBJ databases">
        <authorList>
            <person name="Domelevo Entfellner J.-B."/>
        </authorList>
    </citation>
    <scope>NUCLEOTIDE SEQUENCE</scope>
</reference>
<gene>
    <name evidence="10" type="ORF">AYBTSS11_LOCUS3385</name>
</gene>
<evidence type="ECO:0000256" key="5">
    <source>
        <dbReference type="ARBA" id="ARBA00023204"/>
    </source>
</evidence>
<feature type="region of interest" description="Disordered" evidence="8">
    <location>
        <begin position="145"/>
        <end position="174"/>
    </location>
</feature>
<dbReference type="GO" id="GO:0005634">
    <property type="term" value="C:nucleus"/>
    <property type="evidence" value="ECO:0007669"/>
    <property type="project" value="UniProtKB-SubCell"/>
</dbReference>
<dbReference type="PANTHER" id="PTHR16140:SF16">
    <property type="entry name" value="NON-STRUCTURAL MAINTENANCE OF CHROMOSOMES ELEMENT 4"/>
    <property type="match status" value="1"/>
</dbReference>
<dbReference type="EMBL" id="OY731398">
    <property type="protein sequence ID" value="CAJ1908972.1"/>
    <property type="molecule type" value="Genomic_DNA"/>
</dbReference>
<feature type="compositionally biased region" description="Basic and acidic residues" evidence="8">
    <location>
        <begin position="145"/>
        <end position="164"/>
    </location>
</feature>
<evidence type="ECO:0000256" key="4">
    <source>
        <dbReference type="ARBA" id="ARBA00023172"/>
    </source>
</evidence>
<feature type="region of interest" description="Disordered" evidence="8">
    <location>
        <begin position="64"/>
        <end position="98"/>
    </location>
</feature>
<feature type="domain" description="Non-structural maintenance of chromosome element 4 C-terminal" evidence="9">
    <location>
        <begin position="405"/>
        <end position="492"/>
    </location>
</feature>
<dbReference type="GO" id="GO:0006281">
    <property type="term" value="P:DNA repair"/>
    <property type="evidence" value="ECO:0007669"/>
    <property type="project" value="UniProtKB-UniRule"/>
</dbReference>
<dbReference type="Proteomes" id="UP001189624">
    <property type="component" value="Chromosome 1"/>
</dbReference>
<dbReference type="InterPro" id="IPR027786">
    <property type="entry name" value="Nse4/EID"/>
</dbReference>
<comment type="similarity">
    <text evidence="2 7">Belongs to the NSE4 family.</text>
</comment>
<dbReference type="GO" id="GO:0006310">
    <property type="term" value="P:DNA recombination"/>
    <property type="evidence" value="ECO:0007669"/>
    <property type="project" value="UniProtKB-UniRule"/>
</dbReference>
<evidence type="ECO:0000256" key="6">
    <source>
        <dbReference type="ARBA" id="ARBA00023242"/>
    </source>
</evidence>
<keyword evidence="11" id="KW-1185">Reference proteome</keyword>
<dbReference type="AlphaFoldDB" id="A0AA86RRG5"/>
<dbReference type="PANTHER" id="PTHR16140">
    <property type="entry name" value="NON-STRUCTURAL MAINTENANCE OF CHROMOSOMES ELEMENT 4"/>
    <property type="match status" value="1"/>
</dbReference>
<keyword evidence="4 7" id="KW-0233">DNA recombination</keyword>
<evidence type="ECO:0000256" key="7">
    <source>
        <dbReference type="RuleBase" id="RU365071"/>
    </source>
</evidence>
<proteinExistence type="inferred from homology"/>
<evidence type="ECO:0000256" key="1">
    <source>
        <dbReference type="ARBA" id="ARBA00004123"/>
    </source>
</evidence>
<dbReference type="GO" id="GO:0030915">
    <property type="term" value="C:Smc5-Smc6 complex"/>
    <property type="evidence" value="ECO:0007669"/>
    <property type="project" value="UniProtKB-UniRule"/>
</dbReference>
<evidence type="ECO:0000259" key="9">
    <source>
        <dbReference type="Pfam" id="PF08743"/>
    </source>
</evidence>
<comment type="subunit">
    <text evidence="7">Component of the SMC5-SMC6 complex.</text>
</comment>
<name>A0AA86RRG5_9FABA</name>
<evidence type="ECO:0000313" key="10">
    <source>
        <dbReference type="EMBL" id="CAJ1908972.1"/>
    </source>
</evidence>
<comment type="subcellular location">
    <subcellularLocation>
        <location evidence="1 7">Nucleus</location>
    </subcellularLocation>
</comment>
<keyword evidence="3 7" id="KW-0227">DNA damage</keyword>
<keyword evidence="5 7" id="KW-0234">DNA repair</keyword>
<dbReference type="Pfam" id="PF08743">
    <property type="entry name" value="Nse4_C"/>
    <property type="match status" value="1"/>
</dbReference>
<dbReference type="Gramene" id="rna-AYBTSS11_LOCUS3385">
    <property type="protein sequence ID" value="CAJ1908972.1"/>
    <property type="gene ID" value="gene-AYBTSS11_LOCUS3385"/>
</dbReference>
<protein>
    <recommendedName>
        <fullName evidence="7">Non-structural maintenance of chromosomes element 4</fullName>
    </recommendedName>
</protein>
<evidence type="ECO:0000256" key="8">
    <source>
        <dbReference type="SAM" id="MobiDB-lite"/>
    </source>
</evidence>
<feature type="compositionally biased region" description="Basic and acidic residues" evidence="8">
    <location>
        <begin position="1"/>
        <end position="27"/>
    </location>
</feature>
<organism evidence="10 11">
    <name type="scientific">Sphenostylis stenocarpa</name>
    <dbReference type="NCBI Taxonomy" id="92480"/>
    <lineage>
        <taxon>Eukaryota</taxon>
        <taxon>Viridiplantae</taxon>
        <taxon>Streptophyta</taxon>
        <taxon>Embryophyta</taxon>
        <taxon>Tracheophyta</taxon>
        <taxon>Spermatophyta</taxon>
        <taxon>Magnoliopsida</taxon>
        <taxon>eudicotyledons</taxon>
        <taxon>Gunneridae</taxon>
        <taxon>Pentapetalae</taxon>
        <taxon>rosids</taxon>
        <taxon>fabids</taxon>
        <taxon>Fabales</taxon>
        <taxon>Fabaceae</taxon>
        <taxon>Papilionoideae</taxon>
        <taxon>50 kb inversion clade</taxon>
        <taxon>NPAAA clade</taxon>
        <taxon>indigoferoid/millettioid clade</taxon>
        <taxon>Phaseoleae</taxon>
        <taxon>Sphenostylis</taxon>
    </lineage>
</organism>
<evidence type="ECO:0000313" key="11">
    <source>
        <dbReference type="Proteomes" id="UP001189624"/>
    </source>
</evidence>
<sequence>MENTTRQREYNVNEMENAMKQREEPTSHGRRHQHARQNIPPHPKKTRRISELYCDDATRGQCTQPGGLGRHNDIPVTGRIRRHDNAGGTSIPPSPERDEMTLVDSKKLIDEVERILAESSPSNSSELERAKNLFILMINVKREFDSDGDSSRTDKRNSELHPVNDDADYQTPKRRRGIRSRYLAVKNMIEDEREEIARPDSDKFNLIFDEMASLHQQGAILVDDFQLYSHAPLQRYRTTWCANMYGDFLVNPMFAHWDILITKPREQVADAKALLEITKSLVMSVRTTANGGITPSDFVTHILKKFGGQVGPSNSTEDCSRNSVAWNDIGVAASHVFRAGYGCCTMMGPMDAKIKQRKVINRRKRVTPTELARPEELCGGSGEERTETDKHMLTMFNILRVNKVVKLENLVLNRNSFGQTVENLFALSFLVRDGRAEIKVNEAGWQLVAPRNAPASNSVRSGDVAFSHFVFRFDFNDWKLMVRTVEVGEELMPHRNKSS</sequence>